<proteinExistence type="predicted"/>
<keyword evidence="2" id="KW-1185">Reference proteome</keyword>
<evidence type="ECO:0000313" key="2">
    <source>
        <dbReference type="Proteomes" id="UP000320747"/>
    </source>
</evidence>
<accession>A0ABY3DZQ0</accession>
<organism evidence="1 2">
    <name type="scientific">Corynebacterium godavarianum</name>
    <dbReference type="NCBI Taxonomy" id="2054421"/>
    <lineage>
        <taxon>Bacteria</taxon>
        <taxon>Bacillati</taxon>
        <taxon>Actinomycetota</taxon>
        <taxon>Actinomycetes</taxon>
        <taxon>Mycobacteriales</taxon>
        <taxon>Corynebacteriaceae</taxon>
        <taxon>Corynebacterium</taxon>
    </lineage>
</organism>
<protein>
    <submittedName>
        <fullName evidence="1">Uncharacterized protein</fullName>
    </submittedName>
</protein>
<reference evidence="1 2" key="1">
    <citation type="submission" date="2019-07" db="EMBL/GenBank/DDBJ databases">
        <title>Draft genome of Corynebacterium godavarianum and other related strains.</title>
        <authorList>
            <person name="Bernier A.-M."/>
            <person name="Bernard K."/>
        </authorList>
    </citation>
    <scope>NUCLEOTIDE SEQUENCE [LARGE SCALE GENOMIC DNA]</scope>
    <source>
        <strain evidence="1 2">LMG 29598</strain>
    </source>
</reference>
<dbReference type="RefSeq" id="WP_154880075.1">
    <property type="nucleotide sequence ID" value="NZ_JAADJX010000001.1"/>
</dbReference>
<gene>
    <name evidence="1" type="ORF">FPH17_09160</name>
</gene>
<dbReference type="EMBL" id="VMHH01000008">
    <property type="protein sequence ID" value="TSJ72806.1"/>
    <property type="molecule type" value="Genomic_DNA"/>
</dbReference>
<comment type="caution">
    <text evidence="1">The sequence shown here is derived from an EMBL/GenBank/DDBJ whole genome shotgun (WGS) entry which is preliminary data.</text>
</comment>
<evidence type="ECO:0000313" key="1">
    <source>
        <dbReference type="EMBL" id="TSJ72806.1"/>
    </source>
</evidence>
<sequence>MMKILNFTPHAVHFLGDGVNGCHDDVVLTLPATDAAARVSEAVTPADALHADGVAIPTAQVSYTEQVENLPDYCAGTILIVSQLICQALPHRDDLYFPYPVARNERNEIIGCRGLARLV</sequence>
<name>A0ABY3DZQ0_9CORY</name>
<dbReference type="Proteomes" id="UP000320747">
    <property type="component" value="Unassembled WGS sequence"/>
</dbReference>